<evidence type="ECO:0000256" key="1">
    <source>
        <dbReference type="ARBA" id="ARBA00022490"/>
    </source>
</evidence>
<dbReference type="EMBL" id="CDMZ01000406">
    <property type="protein sequence ID" value="CEM13609.1"/>
    <property type="molecule type" value="Genomic_DNA"/>
</dbReference>
<dbReference type="InterPro" id="IPR001650">
    <property type="entry name" value="Helicase_C-like"/>
</dbReference>
<evidence type="ECO:0000256" key="4">
    <source>
        <dbReference type="SAM" id="MobiDB-lite"/>
    </source>
</evidence>
<dbReference type="InterPro" id="IPR027417">
    <property type="entry name" value="P-loop_NTPase"/>
</dbReference>
<dbReference type="PROSITE" id="PS51194">
    <property type="entry name" value="HELICASE_CTER"/>
    <property type="match status" value="1"/>
</dbReference>
<keyword evidence="3" id="KW-0811">Translocation</keyword>
<proteinExistence type="predicted"/>
<feature type="region of interest" description="Disordered" evidence="4">
    <location>
        <begin position="1451"/>
        <end position="1472"/>
    </location>
</feature>
<evidence type="ECO:0000256" key="3">
    <source>
        <dbReference type="ARBA" id="ARBA00023010"/>
    </source>
</evidence>
<dbReference type="InterPro" id="IPR000185">
    <property type="entry name" value="SecA"/>
</dbReference>
<dbReference type="GO" id="GO:0016020">
    <property type="term" value="C:membrane"/>
    <property type="evidence" value="ECO:0007669"/>
    <property type="project" value="InterPro"/>
</dbReference>
<feature type="region of interest" description="Disordered" evidence="4">
    <location>
        <begin position="1098"/>
        <end position="1145"/>
    </location>
</feature>
<dbReference type="GO" id="GO:0005524">
    <property type="term" value="F:ATP binding"/>
    <property type="evidence" value="ECO:0007669"/>
    <property type="project" value="InterPro"/>
</dbReference>
<dbReference type="GO" id="GO:0006605">
    <property type="term" value="P:protein targeting"/>
    <property type="evidence" value="ECO:0007669"/>
    <property type="project" value="InterPro"/>
</dbReference>
<evidence type="ECO:0000259" key="5">
    <source>
        <dbReference type="PROSITE" id="PS51194"/>
    </source>
</evidence>
<keyword evidence="2" id="KW-0813">Transport</keyword>
<organism evidence="7">
    <name type="scientific">Chromera velia CCMP2878</name>
    <dbReference type="NCBI Taxonomy" id="1169474"/>
    <lineage>
        <taxon>Eukaryota</taxon>
        <taxon>Sar</taxon>
        <taxon>Alveolata</taxon>
        <taxon>Colpodellida</taxon>
        <taxon>Chromeraceae</taxon>
        <taxon>Chromera</taxon>
    </lineage>
</organism>
<dbReference type="InterPro" id="IPR011115">
    <property type="entry name" value="SecA_DEAD"/>
</dbReference>
<dbReference type="GO" id="GO:0017038">
    <property type="term" value="P:protein import"/>
    <property type="evidence" value="ECO:0007669"/>
    <property type="project" value="InterPro"/>
</dbReference>
<dbReference type="InterPro" id="IPR014018">
    <property type="entry name" value="SecA_motor_DEAD"/>
</dbReference>
<dbReference type="GO" id="GO:0006886">
    <property type="term" value="P:intracellular protein transport"/>
    <property type="evidence" value="ECO:0007669"/>
    <property type="project" value="InterPro"/>
</dbReference>
<evidence type="ECO:0000256" key="2">
    <source>
        <dbReference type="ARBA" id="ARBA00022927"/>
    </source>
</evidence>
<dbReference type="PRINTS" id="PR00906">
    <property type="entry name" value="SECA"/>
</dbReference>
<sequence>MKRAFWRGLRLSSHSLWRAQIAAAAAAVPALCVCCGLAASDDRDPSRPPFSFSFSFGQWSLHPLSFIVGSRPVFAQGSRTKSVRETELRELLSRAETGEWRLGGTEEALLRERMARFACEEARVSHISLSQLQKETVELRKSLEDKSKGKGKTGGVDEETLARFVALLCRASEVLLGKRPRTAQIAALLLLCNHNGERDGSVSRSRSRGWLLQFLTGEGKTLVIAFLALKLSFLEGRKVDVATASPLLASRDAEEMRPLFGAFGISVGHTCDDSTSEPDEVFDRVYSKDVVYMDCNQGQADLILHEFYGDGRRGERKTDVLIADEVDNLFVDRLRFGTKFAEHLGGAEVLTPLLLDVYARVRMSPGRALQELSAETLAEVERGSLLCPHILKRFVTQQMDDWVGSAAAAASMEEGRQFLVLPSQTTAKGPNTPSVATSSVNVPSRVVPVDAESTGVVLHGVQWQGGLTQMVEAAEGLPLSPPSLPAAFISNLSFFKRYSRLYGLSGTLGSADERTAMEALYDVDCRGVPPHRPSRLSFKGTSVAPLPAGGAFVEAEEREKGRKLWGEAVALRAREESVRLGRAVLVVCEHVVDAEMIKELLESPKDSPKNVFLYTRDDIEEQRRVPERELQGGDVVVATNLGGRGTDFRVSREVAGRGGLHVLLTFMPSSERVERQAFGRAARGGDAGSCELVVPGERGEGGRILDARGLRARRDRAFVERAGALVGDAAVEAQRDTLFRRMAELQSRMLRSSRRDVRGWNDDDSTPFQRYRTLNAARDARLEGMLLLEERDSKKQAEGLERLERKWMNWMEPRPSKRHPLPPYFAPASATRQGNEYADVGAFHEAFKCYSRAAALDAPPVSKEGKRKFFWINQSHAAKPIEASLSVPPLLMLVRSAVSEKRANPKREGGMLQSAQRQAERQAAAFVRAHAQAAVVSLLDAQARRAKGQPVTRKDRKEGEEGVMKLSDLIGRTEIEGGLSQDLSDRAAASVGLAEVAADAREQLIEALEDKRELWNSNKQRAGVTARLDPLEAAAVVPERMRASYREQGLTGICVVGPTDRFFAPTLAPCARVACAFLFFSGARLLGSPELVRGLSAPASGGSSHWWPSLSRASQDRKKKKKKDEGDPEVSVDTTAATREGPESHPVLDAYLEGVMEALAPLVDPPELLEGGEKVKGSHSAEHIFLESLIRTAVVRQARTLAALVPESTAATTPEEARRDGLTCGTALSSAVEETGAVGFLRSALHSTTNAVKFAAEVVGGIGPESEYTVPIRNRLLREFEASEPLQKRVDVSLFQAPDNRDVVANSIRSAIGDGSSAGRAEDAAESSRVRRSLEVLLEEGGGVLPEVRMSVPEEEHEEYTGKRTMEEERRPSIQNFRRVVAEQVNRAVSDSVEAAKRGLCPDTEQWEEGWEDFFFTSKHRLMVWDDDFGTSVEASVEELWKMAQALAGTDGLSNPQQQAEGGGVEGGPGEERAKGMLRDLVVRSQGGRPVPAEQGGLDGVVERLWLDGKYRLRTAVERAETERGRLLDIWTSQLWQQESARVLATLTGVLHSLLRDRLLGAVERSAGLLPSPEASEWAIRAREKRAAELRDLYRRSQTLEEPASTSDRLQKETSEAVKDANQDLGLNSKN</sequence>
<keyword evidence="2" id="KW-0653">Protein transport</keyword>
<keyword evidence="1" id="KW-0963">Cytoplasm</keyword>
<feature type="domain" description="SecA family profile" evidence="6">
    <location>
        <begin position="92"/>
        <end position="726"/>
    </location>
</feature>
<evidence type="ECO:0000313" key="7">
    <source>
        <dbReference type="EMBL" id="CEM13609.1"/>
    </source>
</evidence>
<reference evidence="7" key="1">
    <citation type="submission" date="2014-11" db="EMBL/GenBank/DDBJ databases">
        <authorList>
            <person name="Otto D Thomas"/>
            <person name="Naeem Raeece"/>
        </authorList>
    </citation>
    <scope>NUCLEOTIDE SEQUENCE</scope>
</reference>
<dbReference type="Pfam" id="PF07517">
    <property type="entry name" value="SecA_DEAD"/>
    <property type="match status" value="1"/>
</dbReference>
<feature type="compositionally biased region" description="Basic and acidic residues" evidence="4">
    <location>
        <begin position="1609"/>
        <end position="1622"/>
    </location>
</feature>
<name>A0A0G4FJT5_9ALVE</name>
<feature type="region of interest" description="Disordered" evidence="4">
    <location>
        <begin position="1352"/>
        <end position="1371"/>
    </location>
</feature>
<dbReference type="PANTHER" id="PTHR30612">
    <property type="entry name" value="SECA INNER MEMBRANE COMPONENT OF SEC PROTEIN SECRETION SYSTEM"/>
    <property type="match status" value="1"/>
</dbReference>
<dbReference type="PROSITE" id="PS51196">
    <property type="entry name" value="SECA_MOTOR_DEAD"/>
    <property type="match status" value="1"/>
</dbReference>
<dbReference type="Gene3D" id="3.40.50.300">
    <property type="entry name" value="P-loop containing nucleotide triphosphate hydrolases"/>
    <property type="match status" value="2"/>
</dbReference>
<gene>
    <name evidence="7" type="ORF">Cvel_17268</name>
</gene>
<feature type="region of interest" description="Disordered" evidence="4">
    <location>
        <begin position="1597"/>
        <end position="1631"/>
    </location>
</feature>
<evidence type="ECO:0000259" key="6">
    <source>
        <dbReference type="PROSITE" id="PS51196"/>
    </source>
</evidence>
<dbReference type="SUPFAM" id="SSF52540">
    <property type="entry name" value="P-loop containing nucleoside triphosphate hydrolases"/>
    <property type="match status" value="2"/>
</dbReference>
<dbReference type="PANTHER" id="PTHR30612:SF0">
    <property type="entry name" value="CHLOROPLAST PROTEIN-TRANSPORTING ATPASE"/>
    <property type="match status" value="1"/>
</dbReference>
<dbReference type="Gene3D" id="3.90.1440.10">
    <property type="entry name" value="SecA, preprotein cross-linking domain"/>
    <property type="match status" value="1"/>
</dbReference>
<accession>A0A0G4FJT5</accession>
<feature type="domain" description="Helicase C-terminal" evidence="5">
    <location>
        <begin position="565"/>
        <end position="738"/>
    </location>
</feature>
<protein>
    <submittedName>
        <fullName evidence="7">Uncharacterized protein</fullName>
    </submittedName>
</protein>
<dbReference type="SMART" id="SM00957">
    <property type="entry name" value="SecA_DEAD"/>
    <property type="match status" value="1"/>
</dbReference>
<feature type="compositionally biased region" description="Basic and acidic residues" evidence="4">
    <location>
        <begin position="1359"/>
        <end position="1371"/>
    </location>
</feature>
<dbReference type="VEuPathDB" id="CryptoDB:Cvel_17268"/>